<dbReference type="Proteomes" id="UP000186156">
    <property type="component" value="Unassembled WGS sequence"/>
</dbReference>
<protein>
    <submittedName>
        <fullName evidence="1">Uncharacterized conserved protein YjgD, DUF1641 family</fullName>
    </submittedName>
</protein>
<keyword evidence="2" id="KW-1185">Reference proteome</keyword>
<dbReference type="STRING" id="252246.SAMN05421799_104233"/>
<dbReference type="OrthoDB" id="147801at2"/>
<dbReference type="AlphaFoldDB" id="A0A1N7M599"/>
<sequence>MAEPIRMIERREETPEERRDRALAKLADQLALEEKAALRALELLALAEEKGLLPMLTALLARGDRVLAHAVDLLARDEYASALQNAIGLAQALGKFDPGALAKLVDGAAAGLADAQKQAEGSAKSLGIFELLGLLKDPDVAYAIRFCVGFLSGLGKSLRQERAPE</sequence>
<dbReference type="Pfam" id="PF07849">
    <property type="entry name" value="DUF1641"/>
    <property type="match status" value="1"/>
</dbReference>
<dbReference type="EMBL" id="FTOO01000004">
    <property type="protein sequence ID" value="SIS81213.1"/>
    <property type="molecule type" value="Genomic_DNA"/>
</dbReference>
<dbReference type="PANTHER" id="PTHR38433">
    <property type="match status" value="1"/>
</dbReference>
<organism evidence="1 2">
    <name type="scientific">Alicyclobacillus vulcanalis</name>
    <dbReference type="NCBI Taxonomy" id="252246"/>
    <lineage>
        <taxon>Bacteria</taxon>
        <taxon>Bacillati</taxon>
        <taxon>Bacillota</taxon>
        <taxon>Bacilli</taxon>
        <taxon>Bacillales</taxon>
        <taxon>Alicyclobacillaceae</taxon>
        <taxon>Alicyclobacillus</taxon>
    </lineage>
</organism>
<dbReference type="InterPro" id="IPR012440">
    <property type="entry name" value="DUF1641"/>
</dbReference>
<dbReference type="RefSeq" id="WP_076346406.1">
    <property type="nucleotide sequence ID" value="NZ_FTOO01000004.1"/>
</dbReference>
<evidence type="ECO:0000313" key="1">
    <source>
        <dbReference type="EMBL" id="SIS81213.1"/>
    </source>
</evidence>
<gene>
    <name evidence="1" type="ORF">SAMN05421799_104233</name>
</gene>
<reference evidence="2" key="1">
    <citation type="submission" date="2017-01" db="EMBL/GenBank/DDBJ databases">
        <authorList>
            <person name="Varghese N."/>
            <person name="Submissions S."/>
        </authorList>
    </citation>
    <scope>NUCLEOTIDE SEQUENCE [LARGE SCALE GENOMIC DNA]</scope>
    <source>
        <strain evidence="2">DSM 16176</strain>
    </source>
</reference>
<name>A0A1N7M599_9BACL</name>
<accession>A0A1N7M599</accession>
<dbReference type="PANTHER" id="PTHR38433:SF1">
    <property type="entry name" value="DUF1641 DOMAIN-CONTAINING PROTEIN"/>
    <property type="match status" value="1"/>
</dbReference>
<evidence type="ECO:0000313" key="2">
    <source>
        <dbReference type="Proteomes" id="UP000186156"/>
    </source>
</evidence>
<proteinExistence type="predicted"/>